<dbReference type="SUPFAM" id="SSF56112">
    <property type="entry name" value="Protein kinase-like (PK-like)"/>
    <property type="match status" value="1"/>
</dbReference>
<dbReference type="InterPro" id="IPR024788">
    <property type="entry name" value="Malectin-like_Carb-bd_dom"/>
</dbReference>
<dbReference type="GO" id="GO:0004714">
    <property type="term" value="F:transmembrane receptor protein tyrosine kinase activity"/>
    <property type="evidence" value="ECO:0007669"/>
    <property type="project" value="InterPro"/>
</dbReference>
<keyword evidence="10" id="KW-0472">Membrane</keyword>
<evidence type="ECO:0000256" key="1">
    <source>
        <dbReference type="ARBA" id="ARBA00004479"/>
    </source>
</evidence>
<dbReference type="PANTHER" id="PTHR34590">
    <property type="entry name" value="OS03G0124300 PROTEIN-RELATED"/>
    <property type="match status" value="1"/>
</dbReference>
<evidence type="ECO:0000313" key="13">
    <source>
        <dbReference type="RefSeq" id="XP_018832779.1"/>
    </source>
</evidence>
<dbReference type="FunFam" id="2.60.120.430:FF:000007">
    <property type="entry name" value="FERONIA receptor-like kinase"/>
    <property type="match status" value="1"/>
</dbReference>
<keyword evidence="3" id="KW-0808">Transferase</keyword>
<protein>
    <submittedName>
        <fullName evidence="13">Receptor-like protein kinase FERONIA</fullName>
    </submittedName>
</protein>
<dbReference type="Gene3D" id="2.60.120.430">
    <property type="entry name" value="Galactose-binding lectin"/>
    <property type="match status" value="2"/>
</dbReference>
<dbReference type="Gramene" id="Jr10_06950_p1">
    <property type="protein sequence ID" value="cds.Jr10_06950_p1"/>
    <property type="gene ID" value="Jr10_06950"/>
</dbReference>
<dbReference type="SMART" id="SM00220">
    <property type="entry name" value="S_TKc"/>
    <property type="match status" value="1"/>
</dbReference>
<keyword evidence="8" id="KW-0067">ATP-binding</keyword>
<dbReference type="Gene3D" id="1.10.510.10">
    <property type="entry name" value="Transferase(Phosphotransferase) domain 1"/>
    <property type="match status" value="1"/>
</dbReference>
<keyword evidence="6" id="KW-0547">Nucleotide-binding</keyword>
<dbReference type="InterPro" id="IPR045272">
    <property type="entry name" value="ANXUR1/2-like"/>
</dbReference>
<dbReference type="InterPro" id="IPR001245">
    <property type="entry name" value="Ser-Thr/Tyr_kinase_cat_dom"/>
</dbReference>
<dbReference type="PROSITE" id="PS50011">
    <property type="entry name" value="PROTEIN_KINASE_DOM"/>
    <property type="match status" value="1"/>
</dbReference>
<dbReference type="RefSeq" id="XP_018832779.1">
    <property type="nucleotide sequence ID" value="XM_018977234.2"/>
</dbReference>
<evidence type="ECO:0000256" key="7">
    <source>
        <dbReference type="ARBA" id="ARBA00022777"/>
    </source>
</evidence>
<dbReference type="Pfam" id="PF12819">
    <property type="entry name" value="Malectin_like"/>
    <property type="match status" value="1"/>
</dbReference>
<dbReference type="PROSITE" id="PS00107">
    <property type="entry name" value="PROTEIN_KINASE_ATP"/>
    <property type="match status" value="1"/>
</dbReference>
<dbReference type="GO" id="GO:0005886">
    <property type="term" value="C:plasma membrane"/>
    <property type="evidence" value="ECO:0000318"/>
    <property type="project" value="GO_Central"/>
</dbReference>
<evidence type="ECO:0000256" key="6">
    <source>
        <dbReference type="ARBA" id="ARBA00022741"/>
    </source>
</evidence>
<dbReference type="Pfam" id="PF07714">
    <property type="entry name" value="PK_Tyr_Ser-Thr"/>
    <property type="match status" value="1"/>
</dbReference>
<dbReference type="PROSITE" id="PS00108">
    <property type="entry name" value="PROTEIN_KINASE_ST"/>
    <property type="match status" value="1"/>
</dbReference>
<evidence type="ECO:0000256" key="5">
    <source>
        <dbReference type="ARBA" id="ARBA00022729"/>
    </source>
</evidence>
<dbReference type="Gene3D" id="3.30.200.20">
    <property type="entry name" value="Phosphorylase Kinase, domain 1"/>
    <property type="match status" value="1"/>
</dbReference>
<dbReference type="GO" id="GO:0004672">
    <property type="term" value="F:protein kinase activity"/>
    <property type="evidence" value="ECO:0000318"/>
    <property type="project" value="GO_Central"/>
</dbReference>
<dbReference type="InterPro" id="IPR017441">
    <property type="entry name" value="Protein_kinase_ATP_BS"/>
</dbReference>
<dbReference type="Proteomes" id="UP000235220">
    <property type="component" value="Chromosome 10"/>
</dbReference>
<evidence type="ECO:0000313" key="12">
    <source>
        <dbReference type="Proteomes" id="UP000235220"/>
    </source>
</evidence>
<dbReference type="FunFam" id="1.10.510.10:FF:000252">
    <property type="entry name" value="Receptor-like protein kinase FERONIA"/>
    <property type="match status" value="1"/>
</dbReference>
<evidence type="ECO:0000256" key="2">
    <source>
        <dbReference type="ARBA" id="ARBA00022527"/>
    </source>
</evidence>
<keyword evidence="5" id="KW-0732">Signal</keyword>
<evidence type="ECO:0000256" key="8">
    <source>
        <dbReference type="ARBA" id="ARBA00022840"/>
    </source>
</evidence>
<dbReference type="CDD" id="cd14066">
    <property type="entry name" value="STKc_IRAK"/>
    <property type="match status" value="1"/>
</dbReference>
<dbReference type="GO" id="GO:0004674">
    <property type="term" value="F:protein serine/threonine kinase activity"/>
    <property type="evidence" value="ECO:0007669"/>
    <property type="project" value="UniProtKB-KW"/>
</dbReference>
<reference evidence="13" key="1">
    <citation type="submission" date="2025-08" db="UniProtKB">
        <authorList>
            <consortium name="RefSeq"/>
        </authorList>
    </citation>
    <scope>IDENTIFICATION</scope>
    <source>
        <tissue evidence="13">Leaves</tissue>
    </source>
</reference>
<evidence type="ECO:0000256" key="10">
    <source>
        <dbReference type="ARBA" id="ARBA00023136"/>
    </source>
</evidence>
<evidence type="ECO:0000256" key="3">
    <source>
        <dbReference type="ARBA" id="ARBA00022679"/>
    </source>
</evidence>
<dbReference type="GO" id="GO:0005524">
    <property type="term" value="F:ATP binding"/>
    <property type="evidence" value="ECO:0007669"/>
    <property type="project" value="UniProtKB-UniRule"/>
</dbReference>
<dbReference type="InterPro" id="IPR008271">
    <property type="entry name" value="Ser/Thr_kinase_AS"/>
</dbReference>
<keyword evidence="4" id="KW-0812">Transmembrane</keyword>
<sequence length="896" mass="100487">MAGNISILKPILFVFSVFLLFHISIATSSTPPYVAVENTSLNCGTFDNSTANDGRLWIGEGQNSKFARIELEDDHKSFNSTAQDSSVDTVPYMTARVSYSQFTYVFPVTSGPKFIRLYFYPVSYSGLDARSMAFFTVKAGKFTLLTNFSAYNILANNWEDIKTLSKEFCINVVEEDDQKLNIIFIPASPTPSTASSRFYAFINGIEIVSMPNYLYYSSEDSAGIPYVEQISPLYILTSMALEMVVRLNMGGSWISRTEDTGMFREWSQDRNYRLSGGFNPREPSLKLLYSKIKNYTAPDNVYRSAISMGTNNTNNLLSNLTWSINVDVGFKYLVRLHFCEIESTITKAGERPFIIYIDNKTAEETADVILWSDAQNTPVFRDYIVMIEDKGVEGNRDFSIALHPRKATNAINDAILNGMEVFKLSEQDNLAGPNPFMITPAQKPASTTNESKIRKTIFIAIGSGVGFLVVLTLVCCLALWKLRKTKHYGSYYPLSKCWCWPEPGIGKSKRSKASSLPEELCRHFSLEEIKTATHNFHVELIIGEGGFGNVYKGLVDEGTETVAIKRLNPESKQGRREFLTEIEMLSQLRHVHLVSLIGYCNDDGEMILVYDYMTNGTLRHHLYDTDNAPLDWKQRLEICIGAACGLNYLHTGMKKPIIHRDVKTTNILLNSKWVAKVSDFGLSKEGLDNTAVSTMVKGTWGYLDPDYARRQQLTEKSDVYSFGVVLLEVLCARKALDRKLQEEQWNLANWARKCIENGSMGEIIDPYLKGRIAPACFKVYLEVAESCVRDQGIQRPTMNDVMEKLVFALQRQKEADDAAEKINPDGEHTYTEVLSFHDAGTTGAARCNNVLSGDVLESDSGTGLTWTHDTGLTYPSPDSDSVTCEDVFTDTINSKA</sequence>
<comment type="subcellular location">
    <subcellularLocation>
        <location evidence="1">Membrane</location>
        <topology evidence="1">Single-pass type I membrane protein</topology>
    </subcellularLocation>
</comment>
<keyword evidence="2" id="KW-0723">Serine/threonine-protein kinase</keyword>
<evidence type="ECO:0000256" key="4">
    <source>
        <dbReference type="ARBA" id="ARBA00022692"/>
    </source>
</evidence>
<keyword evidence="9" id="KW-1133">Transmembrane helix</keyword>
<dbReference type="AlphaFoldDB" id="A0A2I4FM91"/>
<dbReference type="InterPro" id="IPR000719">
    <property type="entry name" value="Prot_kinase_dom"/>
</dbReference>
<proteinExistence type="predicted"/>
<dbReference type="GO" id="GO:0010038">
    <property type="term" value="P:response to metal ion"/>
    <property type="evidence" value="ECO:0007669"/>
    <property type="project" value="UniProtKB-ARBA"/>
</dbReference>
<gene>
    <name evidence="13" type="primary">LOC109000382</name>
</gene>
<evidence type="ECO:0000256" key="9">
    <source>
        <dbReference type="ARBA" id="ARBA00022989"/>
    </source>
</evidence>
<dbReference type="InterPro" id="IPR011009">
    <property type="entry name" value="Kinase-like_dom_sf"/>
</dbReference>
<dbReference type="GeneID" id="109000382"/>
<evidence type="ECO:0000256" key="11">
    <source>
        <dbReference type="ARBA" id="ARBA00023180"/>
    </source>
</evidence>
<dbReference type="KEGG" id="jre:109000382"/>
<keyword evidence="12" id="KW-1185">Reference proteome</keyword>
<dbReference type="FunFam" id="2.60.120.430:FF:000003">
    <property type="entry name" value="FERONIA receptor-like kinase"/>
    <property type="match status" value="1"/>
</dbReference>
<dbReference type="OrthoDB" id="1720310at2759"/>
<organism evidence="12 13">
    <name type="scientific">Juglans regia</name>
    <name type="common">English walnut</name>
    <dbReference type="NCBI Taxonomy" id="51240"/>
    <lineage>
        <taxon>Eukaryota</taxon>
        <taxon>Viridiplantae</taxon>
        <taxon>Streptophyta</taxon>
        <taxon>Embryophyta</taxon>
        <taxon>Tracheophyta</taxon>
        <taxon>Spermatophyta</taxon>
        <taxon>Magnoliopsida</taxon>
        <taxon>eudicotyledons</taxon>
        <taxon>Gunneridae</taxon>
        <taxon>Pentapetalae</taxon>
        <taxon>rosids</taxon>
        <taxon>fabids</taxon>
        <taxon>Fagales</taxon>
        <taxon>Juglandaceae</taxon>
        <taxon>Juglans</taxon>
    </lineage>
</organism>
<keyword evidence="7" id="KW-0418">Kinase</keyword>
<keyword evidence="11" id="KW-0325">Glycoprotein</keyword>
<dbReference type="PANTHER" id="PTHR34590:SF15">
    <property type="entry name" value="PROTEIN KINASE DOMAIN-CONTAINING PROTEIN"/>
    <property type="match status" value="1"/>
</dbReference>
<dbReference type="FunFam" id="3.30.200.20:FF:000645">
    <property type="entry name" value="Receptor-like protein kinase FERONIA"/>
    <property type="match status" value="1"/>
</dbReference>
<name>A0A2I4FM91_JUGRE</name>
<accession>A0A2I4FM91</accession>